<organism evidence="1 2">
    <name type="scientific">Antrihabitans spumae</name>
    <dbReference type="NCBI Taxonomy" id="3373370"/>
    <lineage>
        <taxon>Bacteria</taxon>
        <taxon>Bacillati</taxon>
        <taxon>Actinomycetota</taxon>
        <taxon>Actinomycetes</taxon>
        <taxon>Mycobacteriales</taxon>
        <taxon>Nocardiaceae</taxon>
        <taxon>Antrihabitans</taxon>
    </lineage>
</organism>
<protein>
    <submittedName>
        <fullName evidence="1">Uncharacterized protein</fullName>
    </submittedName>
</protein>
<evidence type="ECO:0000313" key="1">
    <source>
        <dbReference type="EMBL" id="MFH5207561.1"/>
    </source>
</evidence>
<reference evidence="1 2" key="1">
    <citation type="submission" date="2024-10" db="EMBL/GenBank/DDBJ databases">
        <authorList>
            <person name="Riesco R."/>
        </authorList>
    </citation>
    <scope>NUCLEOTIDE SEQUENCE [LARGE SCALE GENOMIC DNA]</scope>
    <source>
        <strain evidence="1 2">NCIMB 15449</strain>
    </source>
</reference>
<gene>
    <name evidence="1" type="ORF">ACHIPZ_04925</name>
</gene>
<dbReference type="EMBL" id="JBIMSO010000024">
    <property type="protein sequence ID" value="MFH5207561.1"/>
    <property type="molecule type" value="Genomic_DNA"/>
</dbReference>
<sequence>MQMRKAFGRPFYYVTEKDGRRILMKQIGSVTVYPSGQIGLWPHKGLTTDDQRFLVGAAEDAFRNKPSKKTGYSFRVAKNVRYWRAIVSIQANPQDDVVAAAVRAAIDIEDAQDVTLTSLVGDAA</sequence>
<name>A0ABW7JHW1_9NOCA</name>
<dbReference type="RefSeq" id="WP_395112960.1">
    <property type="nucleotide sequence ID" value="NZ_JBIMSO010000024.1"/>
</dbReference>
<accession>A0ABW7JHW1</accession>
<proteinExistence type="predicted"/>
<evidence type="ECO:0000313" key="2">
    <source>
        <dbReference type="Proteomes" id="UP001609175"/>
    </source>
</evidence>
<comment type="caution">
    <text evidence="1">The sequence shown here is derived from an EMBL/GenBank/DDBJ whole genome shotgun (WGS) entry which is preliminary data.</text>
</comment>
<dbReference type="Proteomes" id="UP001609175">
    <property type="component" value="Unassembled WGS sequence"/>
</dbReference>